<evidence type="ECO:0000313" key="1">
    <source>
        <dbReference type="EMBL" id="MQM13033.1"/>
    </source>
</evidence>
<name>A0A843WNI0_COLES</name>
<dbReference type="AlphaFoldDB" id="A0A843WNI0"/>
<keyword evidence="2" id="KW-1185">Reference proteome</keyword>
<sequence length="129" mass="14552">MVNKYVRVLLPRTKHGPYNVISTAYPFFLKEEQWFFLFKGEEKSSRSAGCLSSCEIVHNVPLVLREEPSWGWCQQNLAGGLSLAELHWGLFQEGGFLTCNRSEFPSYSERKRTSGELGVCISLGGLYPG</sequence>
<proteinExistence type="predicted"/>
<dbReference type="Proteomes" id="UP000652761">
    <property type="component" value="Unassembled WGS sequence"/>
</dbReference>
<evidence type="ECO:0000313" key="2">
    <source>
        <dbReference type="Proteomes" id="UP000652761"/>
    </source>
</evidence>
<protein>
    <submittedName>
        <fullName evidence="1">Uncharacterized protein</fullName>
    </submittedName>
</protein>
<organism evidence="1 2">
    <name type="scientific">Colocasia esculenta</name>
    <name type="common">Wild taro</name>
    <name type="synonym">Arum esculentum</name>
    <dbReference type="NCBI Taxonomy" id="4460"/>
    <lineage>
        <taxon>Eukaryota</taxon>
        <taxon>Viridiplantae</taxon>
        <taxon>Streptophyta</taxon>
        <taxon>Embryophyta</taxon>
        <taxon>Tracheophyta</taxon>
        <taxon>Spermatophyta</taxon>
        <taxon>Magnoliopsida</taxon>
        <taxon>Liliopsida</taxon>
        <taxon>Araceae</taxon>
        <taxon>Aroideae</taxon>
        <taxon>Colocasieae</taxon>
        <taxon>Colocasia</taxon>
    </lineage>
</organism>
<reference evidence="1" key="1">
    <citation type="submission" date="2017-07" db="EMBL/GenBank/DDBJ databases">
        <title>Taro Niue Genome Assembly and Annotation.</title>
        <authorList>
            <person name="Atibalentja N."/>
            <person name="Keating K."/>
            <person name="Fields C.J."/>
        </authorList>
    </citation>
    <scope>NUCLEOTIDE SEQUENCE</scope>
    <source>
        <strain evidence="1">Niue_2</strain>
        <tissue evidence="1">Leaf</tissue>
    </source>
</reference>
<comment type="caution">
    <text evidence="1">The sequence shown here is derived from an EMBL/GenBank/DDBJ whole genome shotgun (WGS) entry which is preliminary data.</text>
</comment>
<dbReference type="EMBL" id="NMUH01005537">
    <property type="protein sequence ID" value="MQM13033.1"/>
    <property type="molecule type" value="Genomic_DNA"/>
</dbReference>
<accession>A0A843WNI0</accession>
<gene>
    <name evidence="1" type="ORF">Taro_045954</name>
</gene>